<dbReference type="GO" id="GO:0007059">
    <property type="term" value="P:chromosome segregation"/>
    <property type="evidence" value="ECO:0007669"/>
    <property type="project" value="TreeGrafter"/>
</dbReference>
<dbReference type="EMBL" id="CP007453">
    <property type="protein sequence ID" value="AHM57515.1"/>
    <property type="molecule type" value="Genomic_DNA"/>
</dbReference>
<dbReference type="OrthoDB" id="1662300at2"/>
<name>W8T9B7_PEPAC</name>
<protein>
    <submittedName>
        <fullName evidence="2">Integrating conjugative element</fullName>
    </submittedName>
</protein>
<dbReference type="GO" id="GO:0005694">
    <property type="term" value="C:chromosome"/>
    <property type="evidence" value="ECO:0007669"/>
    <property type="project" value="TreeGrafter"/>
</dbReference>
<geneLocation type="plasmid" evidence="2 3">
    <name>EAL2_808p</name>
</geneLocation>
<reference evidence="2 3" key="1">
    <citation type="journal article" date="2014" name="Genome Announc.">
        <title>Complete Genome Sequence of Amino Acid-Utilizing Eubacterium acidaminophilum al-2 (DSM 3953).</title>
        <authorList>
            <person name="Poehlein A."/>
            <person name="Andreesen J.R."/>
            <person name="Daniel R."/>
        </authorList>
    </citation>
    <scope>NUCLEOTIDE SEQUENCE [LARGE SCALE GENOMIC DNA]</scope>
    <source>
        <strain evidence="2 3">DSM 3953</strain>
        <plasmid evidence="3">Plasmid EAL2_808p</plasmid>
    </source>
</reference>
<keyword evidence="2" id="KW-0614">Plasmid</keyword>
<keyword evidence="3" id="KW-1185">Reference proteome</keyword>
<dbReference type="Proteomes" id="UP000019591">
    <property type="component" value="Plasmid EAL2_808p"/>
</dbReference>
<evidence type="ECO:0000313" key="2">
    <source>
        <dbReference type="EMBL" id="AHM57515.1"/>
    </source>
</evidence>
<dbReference type="KEGG" id="eac:EAL2_808p00080"/>
<evidence type="ECO:0000259" key="1">
    <source>
        <dbReference type="Pfam" id="PF02195"/>
    </source>
</evidence>
<dbReference type="eggNOG" id="COG1475">
    <property type="taxonomic scope" value="Bacteria"/>
</dbReference>
<dbReference type="InterPro" id="IPR003115">
    <property type="entry name" value="ParB_N"/>
</dbReference>
<dbReference type="Pfam" id="PF02195">
    <property type="entry name" value="ParB_N"/>
    <property type="match status" value="1"/>
</dbReference>
<accession>W8T9B7</accession>
<dbReference type="PANTHER" id="PTHR33375">
    <property type="entry name" value="CHROMOSOME-PARTITIONING PROTEIN PARB-RELATED"/>
    <property type="match status" value="1"/>
</dbReference>
<evidence type="ECO:0000313" key="3">
    <source>
        <dbReference type="Proteomes" id="UP000019591"/>
    </source>
</evidence>
<feature type="domain" description="ParB-like N-terminal" evidence="1">
    <location>
        <begin position="43"/>
        <end position="116"/>
    </location>
</feature>
<gene>
    <name evidence="2" type="ORF">EAL2_808p00080</name>
</gene>
<dbReference type="PANTHER" id="PTHR33375:SF1">
    <property type="entry name" value="CHROMOSOME-PARTITIONING PROTEIN PARB-RELATED"/>
    <property type="match status" value="1"/>
</dbReference>
<dbReference type="InterPro" id="IPR036086">
    <property type="entry name" value="ParB/Sulfiredoxin_sf"/>
</dbReference>
<dbReference type="RefSeq" id="WP_025436438.1">
    <property type="nucleotide sequence ID" value="NZ_CP007453.1"/>
</dbReference>
<dbReference type="AlphaFoldDB" id="W8T9B7"/>
<sequence>MSSKKVINKSMVNDFISISNASASVLGNESIRIRQIEGDLNIHELDVRLLKAAPAEWNFYKPLGDNKMEQLIISIMENGLLNPVIVWEGIGEGQSYTVLSGHNRIEAYRRIYEQTADSNYLKIPAFIKGRDDITPEQAQEIIIDTNWVQRELSPMEKAKSILKKYAIIDNEASERRRRKRDIVCQDYGLKGRQVENYYKLNGLIRDFKDMIDENLLTIKSGIKLAMFDEETQSWMLEKYIDRLDYKRTALLKSGMDREQIKTVLEGEEAEYVMMKVPKELKGQIAEIIKNHGGVN</sequence>
<organism evidence="2 3">
    <name type="scientific">Peptoclostridium acidaminophilum DSM 3953</name>
    <dbReference type="NCBI Taxonomy" id="1286171"/>
    <lineage>
        <taxon>Bacteria</taxon>
        <taxon>Bacillati</taxon>
        <taxon>Bacillota</taxon>
        <taxon>Clostridia</taxon>
        <taxon>Peptostreptococcales</taxon>
        <taxon>Peptoclostridiaceae</taxon>
        <taxon>Peptoclostridium</taxon>
    </lineage>
</organism>
<dbReference type="InterPro" id="IPR050336">
    <property type="entry name" value="Chromosome_partition/occlusion"/>
</dbReference>
<proteinExistence type="predicted"/>
<dbReference type="Gene3D" id="1.10.10.2830">
    <property type="match status" value="1"/>
</dbReference>
<dbReference type="HOGENOM" id="CLU_071514_0_0_9"/>
<dbReference type="Gene3D" id="3.90.1530.10">
    <property type="entry name" value="Conserved hypothetical protein from pyrococcus furiosus pfu- 392566-001, ParB domain"/>
    <property type="match status" value="1"/>
</dbReference>
<dbReference type="PATRIC" id="fig|1286171.3.peg.2184"/>
<dbReference type="SUPFAM" id="SSF110849">
    <property type="entry name" value="ParB/Sulfiredoxin"/>
    <property type="match status" value="1"/>
</dbReference>